<evidence type="ECO:0000313" key="2">
    <source>
        <dbReference type="EMBL" id="MBB6447407.1"/>
    </source>
</evidence>
<dbReference type="Pfam" id="PF02645">
    <property type="entry name" value="DegV"/>
    <property type="match status" value="1"/>
</dbReference>
<proteinExistence type="predicted"/>
<dbReference type="InterPro" id="IPR050270">
    <property type="entry name" value="DegV_domain_contain"/>
</dbReference>
<evidence type="ECO:0000313" key="3">
    <source>
        <dbReference type="Proteomes" id="UP000531594"/>
    </source>
</evidence>
<dbReference type="Proteomes" id="UP000531594">
    <property type="component" value="Unassembled WGS sequence"/>
</dbReference>
<evidence type="ECO:0000256" key="1">
    <source>
        <dbReference type="ARBA" id="ARBA00023121"/>
    </source>
</evidence>
<keyword evidence="3" id="KW-1185">Reference proteome</keyword>
<dbReference type="InterPro" id="IPR043168">
    <property type="entry name" value="DegV_C"/>
</dbReference>
<name>A0A7X0HWV8_9BACI</name>
<dbReference type="PANTHER" id="PTHR33434:SF2">
    <property type="entry name" value="FATTY ACID-BINDING PROTEIN TM_1468"/>
    <property type="match status" value="1"/>
</dbReference>
<dbReference type="EMBL" id="JACHGK010000021">
    <property type="protein sequence ID" value="MBB6447407.1"/>
    <property type="molecule type" value="Genomic_DNA"/>
</dbReference>
<sequence>MMKIAWITDSTCFIDPEFANQHHIFVIPMNISFEQETYRDGVDITEEEFYQKLTASPNLPKSSQPALGELVSLYEELKKEYDLGIAIHLSSDLSGTCNSSKHAADIAGFPLELVDSRLISLPMKYMIEKGQEMIRQGMSPADTAAKLRTMYQDNQLFFMTGSLEQLHKGGRVSALQLLMGSLLQIKPVFSFQEGKAVPFEKVRSKKRALSYMISLLQNDLEKGVTIKKVFVLSGSAAEESLILQEQIRSLTPNIEIVTGPLGSAIGVHVGAGTIAISWFRE</sequence>
<protein>
    <submittedName>
        <fullName evidence="2">DegV family protein with EDD domain</fullName>
    </submittedName>
</protein>
<dbReference type="Gene3D" id="3.30.1180.10">
    <property type="match status" value="1"/>
</dbReference>
<dbReference type="NCBIfam" id="TIGR00762">
    <property type="entry name" value="DegV"/>
    <property type="match status" value="1"/>
</dbReference>
<dbReference type="InterPro" id="IPR003797">
    <property type="entry name" value="DegV"/>
</dbReference>
<organism evidence="2 3">
    <name type="scientific">Bacillus benzoevorans</name>
    <dbReference type="NCBI Taxonomy" id="1456"/>
    <lineage>
        <taxon>Bacteria</taxon>
        <taxon>Bacillati</taxon>
        <taxon>Bacillota</taxon>
        <taxon>Bacilli</taxon>
        <taxon>Bacillales</taxon>
        <taxon>Bacillaceae</taxon>
        <taxon>Bacillus</taxon>
    </lineage>
</organism>
<comment type="caution">
    <text evidence="2">The sequence shown here is derived from an EMBL/GenBank/DDBJ whole genome shotgun (WGS) entry which is preliminary data.</text>
</comment>
<dbReference type="PROSITE" id="PS51482">
    <property type="entry name" value="DEGV"/>
    <property type="match status" value="1"/>
</dbReference>
<dbReference type="AlphaFoldDB" id="A0A7X0HWV8"/>
<accession>A0A7X0HWV8</accession>
<gene>
    <name evidence="2" type="ORF">HNR53_004087</name>
</gene>
<reference evidence="2 3" key="1">
    <citation type="submission" date="2020-08" db="EMBL/GenBank/DDBJ databases">
        <title>Genomic Encyclopedia of Type Strains, Phase IV (KMG-IV): sequencing the most valuable type-strain genomes for metagenomic binning, comparative biology and taxonomic classification.</title>
        <authorList>
            <person name="Goeker M."/>
        </authorList>
    </citation>
    <scope>NUCLEOTIDE SEQUENCE [LARGE SCALE GENOMIC DNA]</scope>
    <source>
        <strain evidence="2 3">DSM 5391</strain>
    </source>
</reference>
<dbReference type="SUPFAM" id="SSF82549">
    <property type="entry name" value="DAK1/DegV-like"/>
    <property type="match status" value="1"/>
</dbReference>
<dbReference type="PANTHER" id="PTHR33434">
    <property type="entry name" value="DEGV DOMAIN-CONTAINING PROTEIN DR_1986-RELATED"/>
    <property type="match status" value="1"/>
</dbReference>
<dbReference type="GO" id="GO:0008289">
    <property type="term" value="F:lipid binding"/>
    <property type="evidence" value="ECO:0007669"/>
    <property type="project" value="UniProtKB-KW"/>
</dbReference>
<keyword evidence="1" id="KW-0446">Lipid-binding</keyword>
<dbReference type="Gene3D" id="3.40.50.10170">
    <property type="match status" value="1"/>
</dbReference>